<protein>
    <submittedName>
        <fullName evidence="1">Uncharacterized protein</fullName>
    </submittedName>
</protein>
<dbReference type="Proteomes" id="UP001057402">
    <property type="component" value="Chromosome 7"/>
</dbReference>
<proteinExistence type="predicted"/>
<reference evidence="2" key="1">
    <citation type="journal article" date="2023" name="Front. Plant Sci.">
        <title>Chromosomal-level genome assembly of Melastoma candidum provides insights into trichome evolution.</title>
        <authorList>
            <person name="Zhong Y."/>
            <person name="Wu W."/>
            <person name="Sun C."/>
            <person name="Zou P."/>
            <person name="Liu Y."/>
            <person name="Dai S."/>
            <person name="Zhou R."/>
        </authorList>
    </citation>
    <scope>NUCLEOTIDE SEQUENCE [LARGE SCALE GENOMIC DNA]</scope>
</reference>
<evidence type="ECO:0000313" key="2">
    <source>
        <dbReference type="Proteomes" id="UP001057402"/>
    </source>
</evidence>
<name>A0ACB9P2A0_9MYRT</name>
<comment type="caution">
    <text evidence="1">The sequence shown here is derived from an EMBL/GenBank/DDBJ whole genome shotgun (WGS) entry which is preliminary data.</text>
</comment>
<evidence type="ECO:0000313" key="1">
    <source>
        <dbReference type="EMBL" id="KAI4342573.1"/>
    </source>
</evidence>
<gene>
    <name evidence="1" type="ORF">MLD38_027186</name>
</gene>
<accession>A0ACB9P2A0</accession>
<dbReference type="EMBL" id="CM042886">
    <property type="protein sequence ID" value="KAI4342573.1"/>
    <property type="molecule type" value="Genomic_DNA"/>
</dbReference>
<sequence length="2543" mass="284709">MDTPRSWRPQQRHAQPTWLPSQHHHHHLILWEILEMLDRAVANCRADSVLSGESVTSWNVWQHAEQQAAAATWAGGWEWQSPVMLGIQPQMVPSMKLLMDVESKINAFIHCFIAACRITSLYDLEVAICNNEGVQRFEDLELGPFLMCPLVVHYFSLAGGVTQVCRITGEEVVSYLCKFMFQHEGLKRIEVDDLLKFIAKEKSVDGVEMLGLRINDLGLHISFILGARRAEETRLGTFPNEKRENDEDGSEPHGGEGATAKQFDCAFSNSEDDKDYYCPNRNTKHDEEDNVAGMPVDTSSYNNSLQPSEAADGGKGVELSPVEWLKKDLSEREAILMNSSNYNKKGRKSKRAKKVLDIVDRLLEKFVTSPEKKHKINTMLNEYPLVVLLNVAVVSVKCGMLEDLYDTIGKEMLSKILKPQEEATHSSDGAAAVISSHGMQQEKAVAAEDIAAAFAACFQTGRTVGSNHMSTVDEVIDLLKRLVESESLLAKQFSVPEFKSLGCGDYFSFLQKNISLLPLSLQMLMKVEVYDESSRMVCMFQHQLLILVSQAMTGIWSGKAVLKNMISDLLRRQFPTVSFEIEEACVQYLLRVVEDYKSNAISTSILFSQTLMMTTGNESYAGNEIPEIGARGALVARKAPQQIGSSLSQEAVTLFVNAPMLTDLSLWSHWDVRFAQGLGPLMNWLMNEVNVKELLFLVTKDGKLVRIDGAATVDSFLQSALQVAPYHMAVELVSILAVNGGEKLSPLSLLKRYSCCAFDAILNQSNGETDLLKSTWILGRPSASSFGNSAGNKLHNGSNADVRAAVASRFFLDCLGYFPSEFCTFAADVLLYGIRSIYKNAPSSILSACKANGERILLHDIGLILGITEWINDYHVFSSAASNDLLEPPAVSYPKAKASQQNMVMPDKHYEGKKLSSPTEGENASGQTSKYSKVNSADHRGVISALGTLNDSSTEDFERGDADLIIQSIRRDEFGLNDNLPNTQRDLLRKQHDRLGRALHCLSRELYTQDCHFLLELVQNADDNKYPANAHPTLAFILQASGIVVLNNEKGFSSENIRALCDVGNSTKKGSRSGYIGKKGIGFKSVFRITDAPEIHSNGFHVKYDTRDGEIGFVLPTLVPAANMSLYERLAATEDDDKEIFWKTCIVLPFKEKMLEGGDKNGVVSMFSDIHPALLLFLRQLHCIKFRNVLENSVVVMRKEALIGGVVRISYGKEAMDWFVARQELQASMDHDDARITEIALAFGLQGSADGKYVPCLDTQPVFAFLPLRTYGLRFILQGDFVLPSSREEVDGDSAWNQWLLSEIPSLFIRAQQSFCSLPCFKDNLGHAITVYMSYVPLMGEVHGFFSGLPRLILSKLRLSNCLTLEGDDATWVPPCKVLRNWSEHERNLLPAEFLKVHLGLGFLNRDIVLSDQLARSLGIQEFGLPTLVQVMESLCQKDNALRSMGLCWLSAWLNAVHRLHTYSPKGLRSLEADTDILDTLRTLPFVPLSDGTFSCTTEGDIWFHCDIFASENDGVLGMDAFPNLYASLRIVNPTFLSSSSADTHSSHTYSVENIMRMLTKIGVKPLSAHEIIKAHILPAMHNATNVKPERVLFIEFLCFIFVHFQSTCCGCHDEREYLLSELRERAFLVTNYGCKRLSDVPVHFTEQYGCPANTKKLLKNINMQWHEVDSIYLKHPSNRFIVRSKKKWKEFLREVGVTEFVKVARLDRNALDIVVTSSEDRVSSANAVDWESAELVNLLSLLTSNKDLSGSRYLLEILDTLWDDCFIDKTMGYYDDEKSTAKWHFTSSFVKSIIGCPWVASSMDDELHYPTELFHDCDSVRCILGSVAPYAVPKVKSLNLLSSIGFKTKVTIEDAVKMLRAWRSLQSFKASLSAMTRLYTFMWKEIGIRRPKIIEELISEPFIFVPSSAGLVNEDEIFGTFLCPNEVHWHDSVGICDLMEANDASSDSSRGNKHPIRTLCGVYPGLMDFFVNACGVLGMPSFSAHVQMLQSLAETSLPSQAAKQIFRIFLALADEALHGEVKPVEILSTKESFRNLEFRVLPTLNDKWVSMHPSYGLVCWCDDEKLEEEFKIVDGVTLIFLGEDSDNKKEISPTNLSSFMHALGIPALSEVLTREAINYGLVYSDKEACLMEWTLPYAQRYIRHLHPKRYEELRISRICNLSQLRIVVVEKLFYKNVVKKLGITSGKRWEVSSLLQGDTLFATRDSDTYSLYLEVSRVLFGRSAEVHFANFLQLITNMLESGFPTEHVESFIAKSQKLPEIPKEEFKWSVYRAGASRENHPSPMNSGAPLIKKPTESPAKRKGRDVPKWSAPAPSYAFPPSSLNKAYVGPSVAVIPPPTSPIDLTIPHCGVTEKPMPTSPVYYTVSEPTVGNPIIPFYASELEDENHLTTGREKLRTGEVDPTQAKIVGRRGERLAFRHLAKKWGLSLKWVNEDGETGLPYDIIAWDDKLVGDAPSYVEVKTTKSAGKDWFSLSVNEWQFAIAQGERYYIAHVLLEGEGAKRIVEFRNPTELCRMGKLSLAIVMPAHKEAEEEHLAQYKLII</sequence>
<keyword evidence="2" id="KW-1185">Reference proteome</keyword>
<organism evidence="1 2">
    <name type="scientific">Melastoma candidum</name>
    <dbReference type="NCBI Taxonomy" id="119954"/>
    <lineage>
        <taxon>Eukaryota</taxon>
        <taxon>Viridiplantae</taxon>
        <taxon>Streptophyta</taxon>
        <taxon>Embryophyta</taxon>
        <taxon>Tracheophyta</taxon>
        <taxon>Spermatophyta</taxon>
        <taxon>Magnoliopsida</taxon>
        <taxon>eudicotyledons</taxon>
        <taxon>Gunneridae</taxon>
        <taxon>Pentapetalae</taxon>
        <taxon>rosids</taxon>
        <taxon>malvids</taxon>
        <taxon>Myrtales</taxon>
        <taxon>Melastomataceae</taxon>
        <taxon>Melastomatoideae</taxon>
        <taxon>Melastomateae</taxon>
        <taxon>Melastoma</taxon>
    </lineage>
</organism>